<organism evidence="1 2">
    <name type="scientific">Ekhidna lutea</name>
    <dbReference type="NCBI Taxonomy" id="447679"/>
    <lineage>
        <taxon>Bacteria</taxon>
        <taxon>Pseudomonadati</taxon>
        <taxon>Bacteroidota</taxon>
        <taxon>Cytophagia</taxon>
        <taxon>Cytophagales</taxon>
        <taxon>Reichenbachiellaceae</taxon>
        <taxon>Ekhidna</taxon>
    </lineage>
</organism>
<dbReference type="EMBL" id="FZPD01000003">
    <property type="protein sequence ID" value="SNS99080.1"/>
    <property type="molecule type" value="Genomic_DNA"/>
</dbReference>
<sequence>MTNALLIKNEGLMYSVSFPSRTSLIDFIETDIQHTRSSFDHKVMIYEDQLDSLKKWATSKSLETMEFSPAQISA</sequence>
<keyword evidence="2" id="KW-1185">Reference proteome</keyword>
<dbReference type="AlphaFoldDB" id="A0A239IZR6"/>
<proteinExistence type="predicted"/>
<evidence type="ECO:0000313" key="1">
    <source>
        <dbReference type="EMBL" id="SNS99080.1"/>
    </source>
</evidence>
<protein>
    <submittedName>
        <fullName evidence="1">Uncharacterized protein</fullName>
    </submittedName>
</protein>
<evidence type="ECO:0000313" key="2">
    <source>
        <dbReference type="Proteomes" id="UP000198393"/>
    </source>
</evidence>
<name>A0A239IZR6_EKHLU</name>
<gene>
    <name evidence="1" type="ORF">SAMN05421640_1916</name>
</gene>
<accession>A0A239IZR6</accession>
<reference evidence="1 2" key="1">
    <citation type="submission" date="2017-06" db="EMBL/GenBank/DDBJ databases">
        <authorList>
            <person name="Kim H.J."/>
            <person name="Triplett B.A."/>
        </authorList>
    </citation>
    <scope>NUCLEOTIDE SEQUENCE [LARGE SCALE GENOMIC DNA]</scope>
    <source>
        <strain evidence="1 2">DSM 19307</strain>
    </source>
</reference>
<dbReference type="RefSeq" id="WP_089356639.1">
    <property type="nucleotide sequence ID" value="NZ_FZPD01000003.1"/>
</dbReference>
<dbReference type="Proteomes" id="UP000198393">
    <property type="component" value="Unassembled WGS sequence"/>
</dbReference>